<gene>
    <name evidence="7" type="ORF">COCHEDRAFT_1161368</name>
</gene>
<protein>
    <recommendedName>
        <fullName evidence="9">Major facilitator superfamily (MFS) profile domain-containing protein</fullName>
    </recommendedName>
</protein>
<accession>M2SJS1</accession>
<dbReference type="PANTHER" id="PTHR43791:SF73">
    <property type="entry name" value="TRANSPORTER, PUTATIVE-RELATED"/>
    <property type="match status" value="1"/>
</dbReference>
<evidence type="ECO:0000313" key="7">
    <source>
        <dbReference type="EMBL" id="EMD85585.1"/>
    </source>
</evidence>
<sequence length="387" mass="42761">MTCQHVEDPKDDNITHLEHAATTQTTRKGDAAAEFLADAHVEDASFSYKEERAVLKRIDYRVLPLPLGAYFFQQLDRSSWSCVSIFGIQKDANLLVSVLCLAQLVMQPLAAYLLVKLPTDKVSSAAIFLWGSSLAFMSACTDSPSLLGLRYYQGIYMFCGLLTVAYSCVLLSWIPDGPMKPKYLNERERFIAVQRLRANQMGIQPEQSNGSVSTFGNLIIRDFGYTNFQSIFFKSSFGVIQIVCIVGSVWGAVLGSRKGLAIAMVAILPIVGTIIIMCIGNVIGPLLYSVDDAPLHGPGLIANIVIFALVAVIALLILRYLAFLNQQHAKKRMDMGKSAVRIDGSMLKKEKISQKGGEVEAQNQSHEQDNDFSDLTDMENEDFMCVY</sequence>
<dbReference type="InterPro" id="IPR036259">
    <property type="entry name" value="MFS_trans_sf"/>
</dbReference>
<dbReference type="Gene3D" id="1.20.1250.20">
    <property type="entry name" value="MFS general substrate transporter like domains"/>
    <property type="match status" value="1"/>
</dbReference>
<dbReference type="Proteomes" id="UP000016936">
    <property type="component" value="Unassembled WGS sequence"/>
</dbReference>
<evidence type="ECO:0008006" key="9">
    <source>
        <dbReference type="Google" id="ProtNLM"/>
    </source>
</evidence>
<dbReference type="PANTHER" id="PTHR43791">
    <property type="entry name" value="PERMEASE-RELATED"/>
    <property type="match status" value="1"/>
</dbReference>
<feature type="transmembrane region" description="Helical" evidence="6">
    <location>
        <begin position="231"/>
        <end position="253"/>
    </location>
</feature>
<comment type="subcellular location">
    <subcellularLocation>
        <location evidence="1">Membrane</location>
        <topology evidence="1">Multi-pass membrane protein</topology>
    </subcellularLocation>
</comment>
<feature type="transmembrane region" description="Helical" evidence="6">
    <location>
        <begin position="94"/>
        <end position="115"/>
    </location>
</feature>
<feature type="transmembrane region" description="Helical" evidence="6">
    <location>
        <begin position="260"/>
        <end position="288"/>
    </location>
</feature>
<feature type="transmembrane region" description="Helical" evidence="6">
    <location>
        <begin position="127"/>
        <end position="147"/>
    </location>
</feature>
<dbReference type="GO" id="GO:0016020">
    <property type="term" value="C:membrane"/>
    <property type="evidence" value="ECO:0007669"/>
    <property type="project" value="UniProtKB-SubCell"/>
</dbReference>
<dbReference type="AlphaFoldDB" id="M2SJS1"/>
<proteinExistence type="predicted"/>
<dbReference type="HOGENOM" id="CLU_001265_0_5_1"/>
<keyword evidence="3 6" id="KW-0812">Transmembrane</keyword>
<keyword evidence="4 6" id="KW-1133">Transmembrane helix</keyword>
<evidence type="ECO:0000256" key="4">
    <source>
        <dbReference type="ARBA" id="ARBA00022989"/>
    </source>
</evidence>
<name>M2SJS1_COCH5</name>
<dbReference type="OrthoDB" id="4454541at2759"/>
<evidence type="ECO:0000256" key="6">
    <source>
        <dbReference type="SAM" id="Phobius"/>
    </source>
</evidence>
<organism evidence="7 8">
    <name type="scientific">Cochliobolus heterostrophus (strain C5 / ATCC 48332 / race O)</name>
    <name type="common">Southern corn leaf blight fungus</name>
    <name type="synonym">Bipolaris maydis</name>
    <dbReference type="NCBI Taxonomy" id="701091"/>
    <lineage>
        <taxon>Eukaryota</taxon>
        <taxon>Fungi</taxon>
        <taxon>Dikarya</taxon>
        <taxon>Ascomycota</taxon>
        <taxon>Pezizomycotina</taxon>
        <taxon>Dothideomycetes</taxon>
        <taxon>Pleosporomycetidae</taxon>
        <taxon>Pleosporales</taxon>
        <taxon>Pleosporineae</taxon>
        <taxon>Pleosporaceae</taxon>
        <taxon>Bipolaris</taxon>
    </lineage>
</organism>
<dbReference type="eggNOG" id="KOG2533">
    <property type="taxonomic scope" value="Eukaryota"/>
</dbReference>
<dbReference type="EMBL" id="KB445588">
    <property type="protein sequence ID" value="EMD85585.1"/>
    <property type="molecule type" value="Genomic_DNA"/>
</dbReference>
<dbReference type="SUPFAM" id="SSF103473">
    <property type="entry name" value="MFS general substrate transporter"/>
    <property type="match status" value="1"/>
</dbReference>
<evidence type="ECO:0000313" key="8">
    <source>
        <dbReference type="Proteomes" id="UP000016936"/>
    </source>
</evidence>
<evidence type="ECO:0000256" key="2">
    <source>
        <dbReference type="ARBA" id="ARBA00022448"/>
    </source>
</evidence>
<feature type="transmembrane region" description="Helical" evidence="6">
    <location>
        <begin position="154"/>
        <end position="174"/>
    </location>
</feature>
<feature type="transmembrane region" description="Helical" evidence="6">
    <location>
        <begin position="300"/>
        <end position="322"/>
    </location>
</feature>
<evidence type="ECO:0000256" key="5">
    <source>
        <dbReference type="ARBA" id="ARBA00023136"/>
    </source>
</evidence>
<keyword evidence="5 6" id="KW-0472">Membrane</keyword>
<reference evidence="7 8" key="1">
    <citation type="journal article" date="2012" name="PLoS Pathog.">
        <title>Diverse lifestyles and strategies of plant pathogenesis encoded in the genomes of eighteen Dothideomycetes fungi.</title>
        <authorList>
            <person name="Ohm R.A."/>
            <person name="Feau N."/>
            <person name="Henrissat B."/>
            <person name="Schoch C.L."/>
            <person name="Horwitz B.A."/>
            <person name="Barry K.W."/>
            <person name="Condon B.J."/>
            <person name="Copeland A.C."/>
            <person name="Dhillon B."/>
            <person name="Glaser F."/>
            <person name="Hesse C.N."/>
            <person name="Kosti I."/>
            <person name="LaButti K."/>
            <person name="Lindquist E.A."/>
            <person name="Lucas S."/>
            <person name="Salamov A.A."/>
            <person name="Bradshaw R.E."/>
            <person name="Ciuffetti L."/>
            <person name="Hamelin R.C."/>
            <person name="Kema G.H.J."/>
            <person name="Lawrence C."/>
            <person name="Scott J.A."/>
            <person name="Spatafora J.W."/>
            <person name="Turgeon B.G."/>
            <person name="de Wit P.J.G.M."/>
            <person name="Zhong S."/>
            <person name="Goodwin S.B."/>
            <person name="Grigoriev I.V."/>
        </authorList>
    </citation>
    <scope>NUCLEOTIDE SEQUENCE [LARGE SCALE GENOMIC DNA]</scope>
    <source>
        <strain evidence="8">C5 / ATCC 48332 / race O</strain>
    </source>
</reference>
<reference evidence="8" key="2">
    <citation type="journal article" date="2013" name="PLoS Genet.">
        <title>Comparative genome structure, secondary metabolite, and effector coding capacity across Cochliobolus pathogens.</title>
        <authorList>
            <person name="Condon B.J."/>
            <person name="Leng Y."/>
            <person name="Wu D."/>
            <person name="Bushley K.E."/>
            <person name="Ohm R.A."/>
            <person name="Otillar R."/>
            <person name="Martin J."/>
            <person name="Schackwitz W."/>
            <person name="Grimwood J."/>
            <person name="MohdZainudin N."/>
            <person name="Xue C."/>
            <person name="Wang R."/>
            <person name="Manning V.A."/>
            <person name="Dhillon B."/>
            <person name="Tu Z.J."/>
            <person name="Steffenson B.J."/>
            <person name="Salamov A."/>
            <person name="Sun H."/>
            <person name="Lowry S."/>
            <person name="LaButti K."/>
            <person name="Han J."/>
            <person name="Copeland A."/>
            <person name="Lindquist E."/>
            <person name="Barry K."/>
            <person name="Schmutz J."/>
            <person name="Baker S.E."/>
            <person name="Ciuffetti L.M."/>
            <person name="Grigoriev I.V."/>
            <person name="Zhong S."/>
            <person name="Turgeon B.G."/>
        </authorList>
    </citation>
    <scope>NUCLEOTIDE SEQUENCE [LARGE SCALE GENOMIC DNA]</scope>
    <source>
        <strain evidence="8">C5 / ATCC 48332 / race O</strain>
    </source>
</reference>
<dbReference type="GO" id="GO:0022857">
    <property type="term" value="F:transmembrane transporter activity"/>
    <property type="evidence" value="ECO:0007669"/>
    <property type="project" value="TreeGrafter"/>
</dbReference>
<evidence type="ECO:0000256" key="3">
    <source>
        <dbReference type="ARBA" id="ARBA00022692"/>
    </source>
</evidence>
<evidence type="ECO:0000256" key="1">
    <source>
        <dbReference type="ARBA" id="ARBA00004141"/>
    </source>
</evidence>
<keyword evidence="8" id="KW-1185">Reference proteome</keyword>
<keyword evidence="2" id="KW-0813">Transport</keyword>